<accession>A0A1C3KDI3</accession>
<dbReference type="CDD" id="cd18577">
    <property type="entry name" value="ABC_6TM_Pgp_ABCB1_D1_like"/>
    <property type="match status" value="1"/>
</dbReference>
<dbReference type="SMART" id="SM00382">
    <property type="entry name" value="AAA"/>
    <property type="match status" value="2"/>
</dbReference>
<dbReference type="InterPro" id="IPR036640">
    <property type="entry name" value="ABC1_TM_sf"/>
</dbReference>
<dbReference type="InterPro" id="IPR017871">
    <property type="entry name" value="ABC_transporter-like_CS"/>
</dbReference>
<dbReference type="PROSITE" id="PS00211">
    <property type="entry name" value="ABC_TRANSPORTER_1"/>
    <property type="match status" value="2"/>
</dbReference>
<keyword evidence="13" id="KW-0378">Hydrolase</keyword>
<dbReference type="PROSITE" id="PS50929">
    <property type="entry name" value="ABC_TM1F"/>
    <property type="match status" value="2"/>
</dbReference>
<dbReference type="PROSITE" id="PS50893">
    <property type="entry name" value="ABC_TRANSPORTER_2"/>
    <property type="match status" value="2"/>
</dbReference>
<organism evidence="13 14">
    <name type="scientific">Plasmodium malariae</name>
    <dbReference type="NCBI Taxonomy" id="5858"/>
    <lineage>
        <taxon>Eukaryota</taxon>
        <taxon>Sar</taxon>
        <taxon>Alveolata</taxon>
        <taxon>Apicomplexa</taxon>
        <taxon>Aconoidasida</taxon>
        <taxon>Haemosporida</taxon>
        <taxon>Plasmodiidae</taxon>
        <taxon>Plasmodium</taxon>
        <taxon>Plasmodium (Plasmodium)</taxon>
    </lineage>
</organism>
<feature type="region of interest" description="Disordered" evidence="9">
    <location>
        <begin position="726"/>
        <end position="784"/>
    </location>
</feature>
<dbReference type="SUPFAM" id="SSF90123">
    <property type="entry name" value="ABC transporter transmembrane region"/>
    <property type="match status" value="2"/>
</dbReference>
<keyword evidence="6" id="KW-0067">ATP-binding</keyword>
<evidence type="ECO:0000313" key="14">
    <source>
        <dbReference type="Proteomes" id="UP000219799"/>
    </source>
</evidence>
<evidence type="ECO:0000256" key="1">
    <source>
        <dbReference type="ARBA" id="ARBA00004141"/>
    </source>
</evidence>
<keyword evidence="7 10" id="KW-1133">Transmembrane helix</keyword>
<feature type="transmembrane region" description="Helical" evidence="10">
    <location>
        <begin position="181"/>
        <end position="201"/>
    </location>
</feature>
<evidence type="ECO:0000256" key="4">
    <source>
        <dbReference type="ARBA" id="ARBA00022692"/>
    </source>
</evidence>
<dbReference type="InterPro" id="IPR003593">
    <property type="entry name" value="AAA+_ATPase"/>
</dbReference>
<sequence length="1475" mass="167988">MHLITFTYVNLYIYIYMYQNCKKDGSNLSIKDEVEKELNKKGTLELFRKIKSQNISFFLPFKCLPSSHKKLLGIAFICATISGGTLPFFISVFGDIMKNMNLGEDINEIILSLVLIGIFQFILSFISSFCMDVVTTKILKTLKIEFLKSVFYQDGQFHDNNSGSKLKSDLEFYLEQVNAGIGTKFITIFTYASSFLGLYLWSLFKNVRLTLCITCVFPLIYMCGVICNKKVRVNKKTSLLYNNNTMSIIEEALVGIRTVVSYCGENIILRKFKLSEKMYSKYMLKANFMESLHVGLINGFILVSYAFGFWYGTRIIISDMRKQSINNDFHGGSVISILLGVLISMFMLTIILPNISEYMKSLEATNNLYEIINRKPLIESSGNTGDVLPDINKIQFKNVKFHYDTRKDVEVYKNLNFTLTEGKTYAFVGESGCGKSTILKLIERIYDPTDGDIIINDSHNLKDVNLKWWRSKIGVVSQDPLLFSNSIKNNIKYSLLSVQDLEYLQNGDNDHKDMDNDNDDNTNKCRTNKCTKDFNDIIKTNRTSDLLEVKKAYESIDDSQVINVSKKVLIHDFVSALPDKYDTLVGSNASKLSGGQKQRISIARAILRNPKILILDEATSSLDNKSEYLVQKTINNLKGNENRITIIIAHRLSTIRYANTIFVLSNRENNNMGSHSSIPYDAADHSSNNNNPINNLGSYIIEQGTHDSLMKNKNGIYYSMINNQKVSSNRSNKGSDDNDSERKSSVYKDSDVGNDNESIYNNNNSSMLNNANGEGASKNKDMELSTNGNEEKVSFFKRIFRRKKTKGPNNLRVVYKEMFSYRKDVFIIVLSIIVAGGLYPLFAILYAKYVTTLFDFANLEKNSNKYSLYIFIIAIAMFISETLKNYYNNIIGEKVEKTMKLRLFENILHQEISFFDHDMNAPGLLLTHINRDVHLLKTGLVNNTVIFTHFIVLFLVSMVISFYFCPIVAAVLTGTYFILMRVFAIRARLSKSKGIEEKRNNYGSNTAFVYNSDDEIFKDPNFLIQEAFYNMNTVITYGLEEYFCKLIEKAIDYSNKGQKRKIIVNSILWGFSQSAQLFVNSFAYWFGSLLIRRGTIEVDDFMKSLFTFLFTGSYAGKLMSLKGDSESAKASFEKYYPLIMRKSNIDVRDVGGIRIKNIDDIKGKIEIKDVNFRYISRPNVPIYKDLSFTCESKKTTAIVGETGSGKSTVMSLLMRFYDIKNDHIIFKNDTIKNKSNNDIGVTEEGADMEGGGIPMNNADEFNKHSKERYVDDDDDNNKYTLFKNSGSILLDDVDINDYNLKDLRSLFSIVSQEPMLFNMSIYENIKFGKDDATLEDVKRVCKFAAIDEFIESLPNKYDTNVGPYGKNLSGGQKQRIAIARALLREPKILLLDEATSSLDSNSEKLIEKTIVDIKDRGDKTIITIAHRIASIKRSDRIVVLNNPDRLGSYVQSQGTHEELLAEQDGIYKKYVKLAK</sequence>
<dbReference type="PANTHER" id="PTHR43394">
    <property type="entry name" value="ATP-DEPENDENT PERMEASE MDL1, MITOCHONDRIAL"/>
    <property type="match status" value="1"/>
</dbReference>
<evidence type="ECO:0000256" key="3">
    <source>
        <dbReference type="ARBA" id="ARBA00022448"/>
    </source>
</evidence>
<feature type="transmembrane region" description="Helical" evidence="10">
    <location>
        <begin position="71"/>
        <end position="90"/>
    </location>
</feature>
<evidence type="ECO:0000259" key="12">
    <source>
        <dbReference type="PROSITE" id="PS50929"/>
    </source>
</evidence>
<dbReference type="GO" id="GO:0016887">
    <property type="term" value="F:ATP hydrolysis activity"/>
    <property type="evidence" value="ECO:0007669"/>
    <property type="project" value="InterPro"/>
</dbReference>
<comment type="subcellular location">
    <subcellularLocation>
        <location evidence="1">Membrane</location>
        <topology evidence="1">Multi-pass membrane protein</topology>
    </subcellularLocation>
</comment>
<proteinExistence type="inferred from homology"/>
<dbReference type="Gene3D" id="3.40.50.300">
    <property type="entry name" value="P-loop containing nucleotide triphosphate hydrolases"/>
    <property type="match status" value="3"/>
</dbReference>
<keyword evidence="8 10" id="KW-0472">Membrane</keyword>
<feature type="compositionally biased region" description="Low complexity" evidence="9">
    <location>
        <begin position="755"/>
        <end position="772"/>
    </location>
</feature>
<feature type="transmembrane region" description="Helical" evidence="10">
    <location>
        <begin position="966"/>
        <end position="984"/>
    </location>
</feature>
<feature type="transmembrane region" description="Helical" evidence="10">
    <location>
        <begin position="866"/>
        <end position="887"/>
    </location>
</feature>
<dbReference type="GO" id="GO:0005524">
    <property type="term" value="F:ATP binding"/>
    <property type="evidence" value="ECO:0007669"/>
    <property type="project" value="UniProtKB-KW"/>
</dbReference>
<evidence type="ECO:0000256" key="7">
    <source>
        <dbReference type="ARBA" id="ARBA00022989"/>
    </source>
</evidence>
<evidence type="ECO:0000256" key="2">
    <source>
        <dbReference type="ARBA" id="ARBA00007577"/>
    </source>
</evidence>
<feature type="transmembrane region" description="Helical" evidence="10">
    <location>
        <begin position="291"/>
        <end position="311"/>
    </location>
</feature>
<feature type="transmembrane region" description="Helical" evidence="10">
    <location>
        <begin position="825"/>
        <end position="846"/>
    </location>
</feature>
<dbReference type="InterPro" id="IPR039421">
    <property type="entry name" value="Type_1_exporter"/>
</dbReference>
<feature type="domain" description="ABC transporter" evidence="11">
    <location>
        <begin position="1165"/>
        <end position="1472"/>
    </location>
</feature>
<dbReference type="Gene3D" id="1.20.1560.10">
    <property type="entry name" value="ABC transporter type 1, transmembrane domain"/>
    <property type="match status" value="2"/>
</dbReference>
<protein>
    <submittedName>
        <fullName evidence="13">Multidrug resistance protein 1, putative</fullName>
        <ecNumber evidence="13">3.6.3.44</ecNumber>
    </submittedName>
</protein>
<reference evidence="13 14" key="1">
    <citation type="submission" date="2016-06" db="EMBL/GenBank/DDBJ databases">
        <authorList>
            <consortium name="Pathogen Informatics"/>
        </authorList>
    </citation>
    <scope>NUCLEOTIDE SEQUENCE [LARGE SCALE GENOMIC DNA]</scope>
    <source>
        <strain evidence="13">PmlGA01</strain>
    </source>
</reference>
<dbReference type="GO" id="GO:0090374">
    <property type="term" value="P:oligopeptide export from mitochondrion"/>
    <property type="evidence" value="ECO:0007669"/>
    <property type="project" value="TreeGrafter"/>
</dbReference>
<dbReference type="Proteomes" id="UP000219799">
    <property type="component" value="Chromosome 10"/>
</dbReference>
<feature type="transmembrane region" description="Helical" evidence="10">
    <location>
        <begin position="110"/>
        <end position="134"/>
    </location>
</feature>
<dbReference type="Pfam" id="PF00664">
    <property type="entry name" value="ABC_membrane"/>
    <property type="match status" value="2"/>
</dbReference>
<dbReference type="GO" id="GO:0015421">
    <property type="term" value="F:ABC-type oligopeptide transporter activity"/>
    <property type="evidence" value="ECO:0007669"/>
    <property type="project" value="TreeGrafter"/>
</dbReference>
<dbReference type="VEuPathDB" id="PlasmoDB:PmUG01_10021600"/>
<dbReference type="SUPFAM" id="SSF52540">
    <property type="entry name" value="P-loop containing nucleoside triphosphate hydrolases"/>
    <property type="match status" value="3"/>
</dbReference>
<evidence type="ECO:0000256" key="10">
    <source>
        <dbReference type="SAM" id="Phobius"/>
    </source>
</evidence>
<keyword evidence="5" id="KW-0547">Nucleotide-binding</keyword>
<dbReference type="EC" id="3.6.3.44" evidence="13"/>
<feature type="domain" description="ABC transmembrane type-1" evidence="12">
    <location>
        <begin position="74"/>
        <end position="360"/>
    </location>
</feature>
<gene>
    <name evidence="13" type="primary">MDR1</name>
    <name evidence="13" type="ORF">PMLGA01_100012500</name>
</gene>
<keyword evidence="3" id="KW-0813">Transport</keyword>
<dbReference type="PANTHER" id="PTHR43394:SF27">
    <property type="entry name" value="ATP-DEPENDENT TRANSLOCASE ABCB1-LIKE"/>
    <property type="match status" value="1"/>
</dbReference>
<dbReference type="InterPro" id="IPR011527">
    <property type="entry name" value="ABC1_TM_dom"/>
</dbReference>
<evidence type="ECO:0000259" key="11">
    <source>
        <dbReference type="PROSITE" id="PS50893"/>
    </source>
</evidence>
<dbReference type="EMBL" id="LT594498">
    <property type="protein sequence ID" value="SBT71645.1"/>
    <property type="molecule type" value="Genomic_DNA"/>
</dbReference>
<feature type="domain" description="ABC transmembrane type-1" evidence="12">
    <location>
        <begin position="826"/>
        <end position="1121"/>
    </location>
</feature>
<evidence type="ECO:0000256" key="9">
    <source>
        <dbReference type="SAM" id="MobiDB-lite"/>
    </source>
</evidence>
<dbReference type="CDD" id="cd18578">
    <property type="entry name" value="ABC_6TM_Pgp_ABCB1_D2_like"/>
    <property type="match status" value="1"/>
</dbReference>
<feature type="transmembrane region" description="Helical" evidence="10">
    <location>
        <begin position="1062"/>
        <end position="1086"/>
    </location>
</feature>
<dbReference type="GO" id="GO:0005743">
    <property type="term" value="C:mitochondrial inner membrane"/>
    <property type="evidence" value="ECO:0007669"/>
    <property type="project" value="TreeGrafter"/>
</dbReference>
<dbReference type="InterPro" id="IPR027417">
    <property type="entry name" value="P-loop_NTPase"/>
</dbReference>
<feature type="transmembrane region" description="Helical" evidence="10">
    <location>
        <begin position="940"/>
        <end position="960"/>
    </location>
</feature>
<dbReference type="FunFam" id="3.40.50.300:FF:000604">
    <property type="entry name" value="ABC transporter B family member 28"/>
    <property type="match status" value="1"/>
</dbReference>
<dbReference type="InterPro" id="IPR003439">
    <property type="entry name" value="ABC_transporter-like_ATP-bd"/>
</dbReference>
<feature type="compositionally biased region" description="Basic and acidic residues" evidence="9">
    <location>
        <begin position="733"/>
        <end position="751"/>
    </location>
</feature>
<evidence type="ECO:0000256" key="6">
    <source>
        <dbReference type="ARBA" id="ARBA00022840"/>
    </source>
</evidence>
<keyword evidence="4 10" id="KW-0812">Transmembrane</keyword>
<feature type="transmembrane region" description="Helical" evidence="10">
    <location>
        <begin position="207"/>
        <end position="227"/>
    </location>
</feature>
<dbReference type="Pfam" id="PF00005">
    <property type="entry name" value="ABC_tran"/>
    <property type="match status" value="3"/>
</dbReference>
<feature type="domain" description="ABC transporter" evidence="11">
    <location>
        <begin position="394"/>
        <end position="691"/>
    </location>
</feature>
<evidence type="ECO:0000256" key="5">
    <source>
        <dbReference type="ARBA" id="ARBA00022741"/>
    </source>
</evidence>
<comment type="similarity">
    <text evidence="2">Belongs to the ABC transporter superfamily. ABCB family. Multidrug resistance exporter (TC 3.A.1.201) subfamily.</text>
</comment>
<evidence type="ECO:0000313" key="13">
    <source>
        <dbReference type="EMBL" id="SBT71645.1"/>
    </source>
</evidence>
<name>A0A1C3KDI3_PLAMA</name>
<feature type="transmembrane region" description="Helical" evidence="10">
    <location>
        <begin position="331"/>
        <end position="352"/>
    </location>
</feature>
<evidence type="ECO:0000256" key="8">
    <source>
        <dbReference type="ARBA" id="ARBA00023136"/>
    </source>
</evidence>